<dbReference type="STRING" id="666681.M301_1470"/>
<dbReference type="Pfam" id="PF11086">
    <property type="entry name" value="DUF2878"/>
    <property type="match status" value="1"/>
</dbReference>
<keyword evidence="1" id="KW-0812">Transmembrane</keyword>
<evidence type="ECO:0000313" key="2">
    <source>
        <dbReference type="EMBL" id="ADI29852.1"/>
    </source>
</evidence>
<keyword evidence="3" id="KW-1185">Reference proteome</keyword>
<feature type="transmembrane region" description="Helical" evidence="1">
    <location>
        <begin position="135"/>
        <end position="160"/>
    </location>
</feature>
<dbReference type="InterPro" id="IPR021306">
    <property type="entry name" value="DUF2878"/>
</dbReference>
<accession>D7DIG7</accession>
<reference evidence="3" key="1">
    <citation type="submission" date="2010-05" db="EMBL/GenBank/DDBJ databases">
        <title>Complete sequence of Methylotenera sp. 301.</title>
        <authorList>
            <person name="Lucas S."/>
            <person name="Copeland A."/>
            <person name="Lapidus A."/>
            <person name="Cheng J.-F."/>
            <person name="Bruce D."/>
            <person name="Goodwin L."/>
            <person name="Pitluck S."/>
            <person name="Clum A."/>
            <person name="Land M."/>
            <person name="Hauser L."/>
            <person name="Kyrpides N."/>
            <person name="Ivanova N."/>
            <person name="Chistoservova L."/>
            <person name="Kalyuzhnaya M."/>
            <person name="Woyke T."/>
        </authorList>
    </citation>
    <scope>NUCLEOTIDE SEQUENCE [LARGE SCALE GENOMIC DNA]</scope>
    <source>
        <strain evidence="3">301</strain>
    </source>
</reference>
<evidence type="ECO:0008006" key="4">
    <source>
        <dbReference type="Google" id="ProtNLM"/>
    </source>
</evidence>
<protein>
    <recommendedName>
        <fullName evidence="4">Transmembrane protein</fullName>
    </recommendedName>
</protein>
<evidence type="ECO:0000313" key="3">
    <source>
        <dbReference type="Proteomes" id="UP000000383"/>
    </source>
</evidence>
<reference evidence="2 3" key="2">
    <citation type="journal article" date="2011" name="J. Bacteriol.">
        <title>Genomes of three methylotrophs from a single niche uncover genetic and metabolic divergence of Methylophilaceae.</title>
        <authorList>
            <person name="Lapidus A."/>
            <person name="Clum A."/>
            <person name="Labutti K."/>
            <person name="Kaluzhnaya M.G."/>
            <person name="Lim S."/>
            <person name="Beck D.A."/>
            <person name="Glavina Del Rio T."/>
            <person name="Nolan M."/>
            <person name="Mavromatis K."/>
            <person name="Huntemann M."/>
            <person name="Lucas S."/>
            <person name="Lidstrom M.E."/>
            <person name="Ivanova N."/>
            <person name="Chistoserdova L."/>
        </authorList>
    </citation>
    <scope>NUCLEOTIDE SEQUENCE [LARGE SCALE GENOMIC DNA]</scope>
    <source>
        <strain evidence="2 3">301</strain>
    </source>
</reference>
<dbReference type="Proteomes" id="UP000000383">
    <property type="component" value="Chromosome"/>
</dbReference>
<keyword evidence="1" id="KW-0472">Membrane</keyword>
<dbReference type="HOGENOM" id="CLU_110723_2_0_4"/>
<organism evidence="2 3">
    <name type="scientific">Methylotenera versatilis (strain 301)</name>
    <dbReference type="NCBI Taxonomy" id="666681"/>
    <lineage>
        <taxon>Bacteria</taxon>
        <taxon>Pseudomonadati</taxon>
        <taxon>Pseudomonadota</taxon>
        <taxon>Betaproteobacteria</taxon>
        <taxon>Nitrosomonadales</taxon>
        <taxon>Methylophilaceae</taxon>
        <taxon>Methylotenera</taxon>
    </lineage>
</organism>
<dbReference type="OrthoDB" id="288800at2"/>
<gene>
    <name evidence="2" type="ordered locus">M301_1470</name>
</gene>
<dbReference type="eggNOG" id="ENOG5032ZK4">
    <property type="taxonomic scope" value="Bacteria"/>
</dbReference>
<feature type="transmembrane region" description="Helical" evidence="1">
    <location>
        <begin position="50"/>
        <end position="73"/>
    </location>
</feature>
<feature type="transmembrane region" description="Helical" evidence="1">
    <location>
        <begin position="24"/>
        <end position="41"/>
    </location>
</feature>
<dbReference type="EMBL" id="CP002056">
    <property type="protein sequence ID" value="ADI29852.1"/>
    <property type="molecule type" value="Genomic_DNA"/>
</dbReference>
<evidence type="ECO:0000256" key="1">
    <source>
        <dbReference type="SAM" id="Phobius"/>
    </source>
</evidence>
<dbReference type="AlphaFoldDB" id="D7DIG7"/>
<sequence length="178" mass="19268">MLIINFIFFQLAWFACVIGAGKGMPWLGVLVTALVLSWHLYQAKNVKAELLLMLCALLIGAAYDQSMLSLGYISYLNNGWSNAIVPVWILALWLAFTSTLNVSLRWMHSKHLIAVAFGAMGGPLAYLGAEKLGAVVLHGAASYIALSIGWAIITPLLLILSSRFDGFASIKPLRGSSN</sequence>
<feature type="transmembrane region" description="Helical" evidence="1">
    <location>
        <begin position="112"/>
        <end position="129"/>
    </location>
</feature>
<proteinExistence type="predicted"/>
<dbReference type="KEGG" id="meh:M301_1470"/>
<feature type="transmembrane region" description="Helical" evidence="1">
    <location>
        <begin position="79"/>
        <end position="100"/>
    </location>
</feature>
<keyword evidence="1" id="KW-1133">Transmembrane helix</keyword>
<dbReference type="RefSeq" id="WP_013148164.1">
    <property type="nucleotide sequence ID" value="NC_014207.1"/>
</dbReference>
<name>D7DIG7_METV0</name>